<feature type="transmembrane region" description="Helical" evidence="9">
    <location>
        <begin position="540"/>
        <end position="560"/>
    </location>
</feature>
<comment type="caution">
    <text evidence="10">The sequence shown here is derived from an EMBL/GenBank/DDBJ whole genome shotgun (WGS) entry which is preliminary data.</text>
</comment>
<dbReference type="OrthoDB" id="9758940at2"/>
<feature type="transmembrane region" description="Helical" evidence="9">
    <location>
        <begin position="436"/>
        <end position="456"/>
    </location>
</feature>
<keyword evidence="8 9" id="KW-0472">Membrane</keyword>
<dbReference type="Gene3D" id="3.30.70.1430">
    <property type="entry name" value="Multidrug efflux transporter AcrB pore domain"/>
    <property type="match status" value="2"/>
</dbReference>
<feature type="transmembrane region" description="Helical" evidence="9">
    <location>
        <begin position="869"/>
        <end position="888"/>
    </location>
</feature>
<dbReference type="GO" id="GO:0042910">
    <property type="term" value="F:xenobiotic transmembrane transporter activity"/>
    <property type="evidence" value="ECO:0007669"/>
    <property type="project" value="TreeGrafter"/>
</dbReference>
<dbReference type="Gene3D" id="3.30.70.1440">
    <property type="entry name" value="Multidrug efflux transporter AcrB pore domain"/>
    <property type="match status" value="1"/>
</dbReference>
<evidence type="ECO:0000256" key="6">
    <source>
        <dbReference type="ARBA" id="ARBA00022692"/>
    </source>
</evidence>
<dbReference type="Pfam" id="PF00873">
    <property type="entry name" value="ACR_tran"/>
    <property type="match status" value="1"/>
</dbReference>
<evidence type="ECO:0000256" key="8">
    <source>
        <dbReference type="ARBA" id="ARBA00023136"/>
    </source>
</evidence>
<accession>A0A3L9M7A6</accession>
<feature type="transmembrane region" description="Helical" evidence="9">
    <location>
        <begin position="925"/>
        <end position="950"/>
    </location>
</feature>
<comment type="similarity">
    <text evidence="2">Belongs to the resistance-nodulation-cell division (RND) (TC 2.A.6) family.</text>
</comment>
<dbReference type="SUPFAM" id="SSF82866">
    <property type="entry name" value="Multidrug efflux transporter AcrB transmembrane domain"/>
    <property type="match status" value="2"/>
</dbReference>
<dbReference type="GO" id="GO:0015562">
    <property type="term" value="F:efflux transmembrane transporter activity"/>
    <property type="evidence" value="ECO:0007669"/>
    <property type="project" value="InterPro"/>
</dbReference>
<keyword evidence="11" id="KW-1185">Reference proteome</keyword>
<evidence type="ECO:0000256" key="9">
    <source>
        <dbReference type="SAM" id="Phobius"/>
    </source>
</evidence>
<evidence type="ECO:0000256" key="5">
    <source>
        <dbReference type="ARBA" id="ARBA00022519"/>
    </source>
</evidence>
<dbReference type="SUPFAM" id="SSF82693">
    <property type="entry name" value="Multidrug efflux transporter AcrB pore domain, PN1, PN2, PC1 and PC2 subdomains"/>
    <property type="match status" value="4"/>
</dbReference>
<evidence type="ECO:0000256" key="7">
    <source>
        <dbReference type="ARBA" id="ARBA00022989"/>
    </source>
</evidence>
<keyword evidence="6 9" id="KW-0812">Transmembrane</keyword>
<dbReference type="AlphaFoldDB" id="A0A3L9M7A6"/>
<feature type="transmembrane region" description="Helical" evidence="9">
    <location>
        <begin position="971"/>
        <end position="994"/>
    </location>
</feature>
<dbReference type="RefSeq" id="WP_121934844.1">
    <property type="nucleotide sequence ID" value="NZ_RDOJ01000011.1"/>
</dbReference>
<sequence>MLKKFIERPVLSTVISILILILGILGVVTLPVTQYPDIAPATVKISASYPGANAKTVMESVIIPIEEQVNGVEGMDYIQSTASNNGSASIDVIFKPGIDGDIAQVNVQNRVARATPLLPAEVTRSGVVTQKQQTSALMFVSFGSTNPKYDATFLQNYLNINIIPEIKRVNGVGDASVFGAQTYAMRIWLDPARMANYGLIPSEVQAALAQESLEAAAGALGENSGQSFQYTITYSGRYKTEAQYENIVIKSLDNGQVLRLKDVANIEFGAQSYAGASEMNGNPAAAFAVYQTPGSNAQEINKALYETLEKASETFPEGINYTIMMDTNQFLDASISKVLTTMIEAFILVFIVVYIFLQDWRSTLIPLIAVPISIIGTFFFLNLAGFSINLLTLFALVLAIGIVVDDAIVVVEAVHARMESQHESPMEATKNAMDEITGAIISITLVMCAVFIPVTFISGPTGVFYKQFGITLIVAILISAVNALTLSPALCALFLKAHDENEHGKKRNFIQRFFDGFNRAFNSITHKYGNSFKFLFKHKWVTALILIGSIAGILGVSKLMPSGFVPNEDQGFIIGNVELPAGASMDRVYQVQRQFEAAATQIPGIDKVTVISGNSIISGSGSNYGMVLVKLKPFAERKTEDTAIQTIVGKLFGVAAGFTDAQMIFFQPPSIPGFGMSSGFELKLLDKTGGDINDFDKVAKEYLGALMQRPEIMYAQTSLNTNFPQYEIDVNIERAKQSGVSVSTIFSTLQGYIGGLYAADFTRFGKQYRVYVQADPKDRINQASLDKMFVKTPSGQMAPVSQFVTLNRVYGPNSVNRFNLFTSANITGAVNPGFSTGDAITAINEVNEQTLSASYGTDFTGLTREEIKAGSQTMLIFALCVVFVYFILSGQYESYILPLAVLLSVPCGIMGAFLAQWLAGLENNIYFQIALVMLVGLLAKNAILIVEFALQRRQHGMTIVEAAIDGAKARLRPILMTSFAFIVGLLPLVFATGVSSAGNRSVGTGAAFGLLIGTVLGVFVIPVLFVIFQTIQEKIKPIKFDNVNEEQKSVH</sequence>
<dbReference type="InterPro" id="IPR001036">
    <property type="entry name" value="Acrflvin-R"/>
</dbReference>
<dbReference type="FunFam" id="3.30.70.1430:FF:000001">
    <property type="entry name" value="Efflux pump membrane transporter"/>
    <property type="match status" value="1"/>
</dbReference>
<feature type="transmembrane region" description="Helical" evidence="9">
    <location>
        <begin position="390"/>
        <end position="415"/>
    </location>
</feature>
<evidence type="ECO:0000256" key="3">
    <source>
        <dbReference type="ARBA" id="ARBA00022448"/>
    </source>
</evidence>
<dbReference type="NCBIfam" id="TIGR00915">
    <property type="entry name" value="2A0602"/>
    <property type="match status" value="1"/>
</dbReference>
<dbReference type="FunFam" id="1.20.1640.10:FF:000001">
    <property type="entry name" value="Efflux pump membrane transporter"/>
    <property type="match status" value="1"/>
</dbReference>
<dbReference type="Gene3D" id="1.20.1640.10">
    <property type="entry name" value="Multidrug efflux transporter AcrB transmembrane domain"/>
    <property type="match status" value="2"/>
</dbReference>
<dbReference type="Gene3D" id="3.30.70.1320">
    <property type="entry name" value="Multidrug efflux transporter AcrB pore domain like"/>
    <property type="match status" value="1"/>
</dbReference>
<evidence type="ECO:0000256" key="4">
    <source>
        <dbReference type="ARBA" id="ARBA00022475"/>
    </source>
</evidence>
<evidence type="ECO:0000313" key="10">
    <source>
        <dbReference type="EMBL" id="RLZ09117.1"/>
    </source>
</evidence>
<feature type="transmembrane region" description="Helical" evidence="9">
    <location>
        <begin position="1006"/>
        <end position="1028"/>
    </location>
</feature>
<dbReference type="Proteomes" id="UP000275348">
    <property type="component" value="Unassembled WGS sequence"/>
</dbReference>
<keyword evidence="4" id="KW-1003">Cell membrane</keyword>
<dbReference type="GO" id="GO:0005886">
    <property type="term" value="C:plasma membrane"/>
    <property type="evidence" value="ECO:0007669"/>
    <property type="project" value="UniProtKB-SubCell"/>
</dbReference>
<keyword evidence="3" id="KW-0813">Transport</keyword>
<organism evidence="10 11">
    <name type="scientific">Faecalibacter macacae</name>
    <dbReference type="NCBI Taxonomy" id="1859289"/>
    <lineage>
        <taxon>Bacteria</taxon>
        <taxon>Pseudomonadati</taxon>
        <taxon>Bacteroidota</taxon>
        <taxon>Flavobacteriia</taxon>
        <taxon>Flavobacteriales</taxon>
        <taxon>Weeksellaceae</taxon>
        <taxon>Faecalibacter</taxon>
    </lineage>
</organism>
<dbReference type="InterPro" id="IPR004764">
    <property type="entry name" value="MdtF-like"/>
</dbReference>
<dbReference type="GO" id="GO:0009636">
    <property type="term" value="P:response to toxic substance"/>
    <property type="evidence" value="ECO:0007669"/>
    <property type="project" value="UniProtKB-ARBA"/>
</dbReference>
<dbReference type="PANTHER" id="PTHR32063">
    <property type="match status" value="1"/>
</dbReference>
<dbReference type="SUPFAM" id="SSF82714">
    <property type="entry name" value="Multidrug efflux transporter AcrB TolC docking domain, DN and DC subdomains"/>
    <property type="match status" value="2"/>
</dbReference>
<dbReference type="PANTHER" id="PTHR32063:SF9">
    <property type="entry name" value="SIMILAR TO MULTIDRUG RESISTANCE PROTEIN MEXB"/>
    <property type="match status" value="1"/>
</dbReference>
<dbReference type="PRINTS" id="PR00702">
    <property type="entry name" value="ACRIFLAVINRP"/>
</dbReference>
<keyword evidence="5" id="KW-0997">Cell inner membrane</keyword>
<feature type="transmembrane region" description="Helical" evidence="9">
    <location>
        <begin position="12"/>
        <end position="32"/>
    </location>
</feature>
<keyword evidence="7 9" id="KW-1133">Transmembrane helix</keyword>
<evidence type="ECO:0000256" key="1">
    <source>
        <dbReference type="ARBA" id="ARBA00004429"/>
    </source>
</evidence>
<dbReference type="Gene3D" id="3.30.2090.10">
    <property type="entry name" value="Multidrug efflux transporter AcrB TolC docking domain, DN and DC subdomains"/>
    <property type="match status" value="2"/>
</dbReference>
<dbReference type="InterPro" id="IPR027463">
    <property type="entry name" value="AcrB_DN_DC_subdom"/>
</dbReference>
<proteinExistence type="inferred from homology"/>
<protein>
    <submittedName>
        <fullName evidence="10">Efflux RND transporter permease subunit</fullName>
    </submittedName>
</protein>
<feature type="transmembrane region" description="Helical" evidence="9">
    <location>
        <begin position="895"/>
        <end position="919"/>
    </location>
</feature>
<feature type="transmembrane region" description="Helical" evidence="9">
    <location>
        <begin position="364"/>
        <end position="384"/>
    </location>
</feature>
<evidence type="ECO:0000313" key="11">
    <source>
        <dbReference type="Proteomes" id="UP000275348"/>
    </source>
</evidence>
<dbReference type="EMBL" id="RDOJ01000011">
    <property type="protein sequence ID" value="RLZ09117.1"/>
    <property type="molecule type" value="Genomic_DNA"/>
</dbReference>
<feature type="transmembrane region" description="Helical" evidence="9">
    <location>
        <begin position="468"/>
        <end position="495"/>
    </location>
</feature>
<feature type="transmembrane region" description="Helical" evidence="9">
    <location>
        <begin position="338"/>
        <end position="357"/>
    </location>
</feature>
<name>A0A3L9M7A6_9FLAO</name>
<gene>
    <name evidence="10" type="ORF">EAH69_08875</name>
</gene>
<evidence type="ECO:0000256" key="2">
    <source>
        <dbReference type="ARBA" id="ARBA00010942"/>
    </source>
</evidence>
<reference evidence="10 11" key="1">
    <citation type="submission" date="2018-10" db="EMBL/GenBank/DDBJ databases">
        <authorList>
            <person name="Chen X."/>
        </authorList>
    </citation>
    <scope>NUCLEOTIDE SEQUENCE [LARGE SCALE GENOMIC DNA]</scope>
    <source>
        <strain evidence="10 11">YIM 102668</strain>
    </source>
</reference>
<comment type="subcellular location">
    <subcellularLocation>
        <location evidence="1">Cell inner membrane</location>
        <topology evidence="1">Multi-pass membrane protein</topology>
    </subcellularLocation>
</comment>